<reference evidence="5" key="1">
    <citation type="submission" date="2020-05" db="EMBL/GenBank/DDBJ databases">
        <title>WGS assembly of Panicum virgatum.</title>
        <authorList>
            <person name="Lovell J.T."/>
            <person name="Jenkins J."/>
            <person name="Shu S."/>
            <person name="Juenger T.E."/>
            <person name="Schmutz J."/>
        </authorList>
    </citation>
    <scope>NUCLEOTIDE SEQUENCE</scope>
    <source>
        <strain evidence="5">AP13</strain>
    </source>
</reference>
<evidence type="ECO:0000313" key="5">
    <source>
        <dbReference type="EMBL" id="KAG2655532.1"/>
    </source>
</evidence>
<evidence type="ECO:0000256" key="1">
    <source>
        <dbReference type="ARBA" id="ARBA00009500"/>
    </source>
</evidence>
<dbReference type="PANTHER" id="PTHR11461">
    <property type="entry name" value="SERINE PROTEASE INHIBITOR, SERPIN"/>
    <property type="match status" value="1"/>
</dbReference>
<keyword evidence="6" id="KW-1185">Reference proteome</keyword>
<dbReference type="GO" id="GO:0005615">
    <property type="term" value="C:extracellular space"/>
    <property type="evidence" value="ECO:0007669"/>
    <property type="project" value="InterPro"/>
</dbReference>
<dbReference type="EMBL" id="CM029037">
    <property type="protein sequence ID" value="KAG2655532.1"/>
    <property type="molecule type" value="Genomic_DNA"/>
</dbReference>
<dbReference type="PANTHER" id="PTHR11461:SF322">
    <property type="entry name" value="SERPIN DOMAIN-CONTAINING PROTEIN"/>
    <property type="match status" value="1"/>
</dbReference>
<comment type="caution">
    <text evidence="5">The sequence shown here is derived from an EMBL/GenBank/DDBJ whole genome shotgun (WGS) entry which is preliminary data.</text>
</comment>
<dbReference type="Proteomes" id="UP000823388">
    <property type="component" value="Chromosome 1K"/>
</dbReference>
<evidence type="ECO:0000259" key="4">
    <source>
        <dbReference type="SMART" id="SM00093"/>
    </source>
</evidence>
<dbReference type="InterPro" id="IPR042178">
    <property type="entry name" value="Serpin_sf_1"/>
</dbReference>
<dbReference type="Gene3D" id="3.30.497.10">
    <property type="entry name" value="Antithrombin, subunit I, domain 2"/>
    <property type="match status" value="1"/>
</dbReference>
<evidence type="ECO:0000256" key="2">
    <source>
        <dbReference type="RuleBase" id="RU000411"/>
    </source>
</evidence>
<dbReference type="InterPro" id="IPR042185">
    <property type="entry name" value="Serpin_sf_2"/>
</dbReference>
<feature type="domain" description="Serpin" evidence="4">
    <location>
        <begin position="12"/>
        <end position="375"/>
    </location>
</feature>
<dbReference type="Gene3D" id="2.30.39.10">
    <property type="entry name" value="Alpha-1-antitrypsin, domain 1"/>
    <property type="match status" value="2"/>
</dbReference>
<feature type="chain" id="PRO_5035875665" description="Serpin domain-containing protein" evidence="3">
    <location>
        <begin position="22"/>
        <end position="378"/>
    </location>
</feature>
<dbReference type="InterPro" id="IPR000215">
    <property type="entry name" value="Serpin_fam"/>
</dbReference>
<proteinExistence type="inferred from homology"/>
<dbReference type="GO" id="GO:0004867">
    <property type="term" value="F:serine-type endopeptidase inhibitor activity"/>
    <property type="evidence" value="ECO:0007669"/>
    <property type="project" value="InterPro"/>
</dbReference>
<accession>A0A8T0X1V0</accession>
<gene>
    <name evidence="5" type="ORF">PVAP13_1KG017800</name>
</gene>
<protein>
    <recommendedName>
        <fullName evidence="4">Serpin domain-containing protein</fullName>
    </recommendedName>
</protein>
<comment type="similarity">
    <text evidence="1 2">Belongs to the serpin family.</text>
</comment>
<feature type="signal peptide" evidence="3">
    <location>
        <begin position="1"/>
        <end position="21"/>
    </location>
</feature>
<dbReference type="SUPFAM" id="SSF56574">
    <property type="entry name" value="Serpins"/>
    <property type="match status" value="1"/>
</dbReference>
<name>A0A8T0X1V0_PANVG</name>
<evidence type="ECO:0000256" key="3">
    <source>
        <dbReference type="SAM" id="SignalP"/>
    </source>
</evidence>
<dbReference type="SMART" id="SM00093">
    <property type="entry name" value="SERPIN"/>
    <property type="match status" value="1"/>
</dbReference>
<dbReference type="InterPro" id="IPR036186">
    <property type="entry name" value="Serpin_sf"/>
</dbReference>
<keyword evidence="3" id="KW-0732">Signal</keyword>
<dbReference type="Pfam" id="PF00079">
    <property type="entry name" value="Serpin"/>
    <property type="match status" value="2"/>
</dbReference>
<dbReference type="AlphaFoldDB" id="A0A8T0X1V0"/>
<dbReference type="InterPro" id="IPR023796">
    <property type="entry name" value="Serpin_dom"/>
</dbReference>
<evidence type="ECO:0000313" key="6">
    <source>
        <dbReference type="Proteomes" id="UP000823388"/>
    </source>
</evidence>
<organism evidence="5 6">
    <name type="scientific">Panicum virgatum</name>
    <name type="common">Blackwell switchgrass</name>
    <dbReference type="NCBI Taxonomy" id="38727"/>
    <lineage>
        <taxon>Eukaryota</taxon>
        <taxon>Viridiplantae</taxon>
        <taxon>Streptophyta</taxon>
        <taxon>Embryophyta</taxon>
        <taxon>Tracheophyta</taxon>
        <taxon>Spermatophyta</taxon>
        <taxon>Magnoliopsida</taxon>
        <taxon>Liliopsida</taxon>
        <taxon>Poales</taxon>
        <taxon>Poaceae</taxon>
        <taxon>PACMAD clade</taxon>
        <taxon>Panicoideae</taxon>
        <taxon>Panicodae</taxon>
        <taxon>Paniceae</taxon>
        <taxon>Panicinae</taxon>
        <taxon>Panicum</taxon>
        <taxon>Panicum sect. Hiantes</taxon>
    </lineage>
</organism>
<sequence>MRDQAALCLLLLSHFGGLGQGMPTTNLAFSPISFNSVLSLLAAGALSATRDQIVAFLGPAGATAHATFASRVASVVLAGGDGTRDDWEAEIRSATAVWADASLRLSPAFADTAAAVHKAEARSVSFRDRPRESAAEINAWFERNTRGLIKNILSESEFEGDDSTAFVLGNSVYFSGRWRSPFRPDMTEESPFYIDASPDHAVRVSFMRGSVGLKQIGVHPGFKVLRMPYRGSGGEREFAMYIYLPDDRDGLPALARALAAAGTMIKMMAVDERDQCRKMDSFTPPKMDFVKSPPTQIVDDSFPLQLARWPALIARVASFLFNFLKIFTLTEEMKMMGSAIPVRRPVDFVADHPFTFFLMEDVSGAVVFAGHVVNPLHL</sequence>